<evidence type="ECO:0000256" key="4">
    <source>
        <dbReference type="ARBA" id="ARBA00023002"/>
    </source>
</evidence>
<dbReference type="GO" id="GO:0005737">
    <property type="term" value="C:cytoplasm"/>
    <property type="evidence" value="ECO:0007669"/>
    <property type="project" value="UniProtKB-SubCell"/>
</dbReference>
<keyword evidence="4 5" id="KW-0560">Oxidoreductase</keyword>
<dbReference type="NCBIfam" id="TIGR01850">
    <property type="entry name" value="argC"/>
    <property type="match status" value="1"/>
</dbReference>
<dbReference type="InterPro" id="IPR058924">
    <property type="entry name" value="AGPR_dimerisation_dom"/>
</dbReference>
<keyword evidence="3 5" id="KW-0521">NADP</keyword>
<dbReference type="RefSeq" id="WP_218138359.1">
    <property type="nucleotide sequence ID" value="NZ_FNWJ01000002.1"/>
</dbReference>
<dbReference type="EC" id="1.2.1.38" evidence="5"/>
<dbReference type="UniPathway" id="UPA00068">
    <property type="reaction ID" value="UER00108"/>
</dbReference>
<keyword evidence="1 5" id="KW-0055">Arginine biosynthesis</keyword>
<dbReference type="Pfam" id="PF22698">
    <property type="entry name" value="Semialdhyde_dhC_1"/>
    <property type="match status" value="1"/>
</dbReference>
<dbReference type="PROSITE" id="PS01224">
    <property type="entry name" value="ARGC"/>
    <property type="match status" value="1"/>
</dbReference>
<dbReference type="SUPFAM" id="SSF55347">
    <property type="entry name" value="Glyceraldehyde-3-phosphate dehydrogenase-like, C-terminal domain"/>
    <property type="match status" value="1"/>
</dbReference>
<comment type="subcellular location">
    <subcellularLocation>
        <location evidence="5">Cytoplasm</location>
    </subcellularLocation>
</comment>
<comment type="pathway">
    <text evidence="5">Amino-acid biosynthesis; L-arginine biosynthesis; N(2)-acetyl-L-ornithine from L-glutamate: step 3/4.</text>
</comment>
<name>A0A1H6FZ83_THEAL</name>
<dbReference type="EMBL" id="FNWJ01000002">
    <property type="protein sequence ID" value="SEH15015.1"/>
    <property type="molecule type" value="Genomic_DNA"/>
</dbReference>
<dbReference type="InterPro" id="IPR023013">
    <property type="entry name" value="AGPR_AS"/>
</dbReference>
<comment type="similarity">
    <text evidence="5">Belongs to the NAGSA dehydrogenase family. Type 1 subfamily.</text>
</comment>
<dbReference type="Proteomes" id="UP000222056">
    <property type="component" value="Unassembled WGS sequence"/>
</dbReference>
<dbReference type="PANTHER" id="PTHR32338:SF10">
    <property type="entry name" value="N-ACETYL-GAMMA-GLUTAMYL-PHOSPHATE REDUCTASE, CHLOROPLASTIC-RELATED"/>
    <property type="match status" value="1"/>
</dbReference>
<comment type="function">
    <text evidence="5">Catalyzes the NADPH-dependent reduction of N-acetyl-5-glutamyl phosphate to yield N-acetyl-L-glutamate 5-semialdehyde.</text>
</comment>
<dbReference type="GO" id="GO:0070401">
    <property type="term" value="F:NADP+ binding"/>
    <property type="evidence" value="ECO:0007669"/>
    <property type="project" value="InterPro"/>
</dbReference>
<feature type="active site" evidence="5 6">
    <location>
        <position position="149"/>
    </location>
</feature>
<dbReference type="AlphaFoldDB" id="A0A1H6FZ83"/>
<keyword evidence="5" id="KW-0963">Cytoplasm</keyword>
<dbReference type="Gene3D" id="3.40.50.720">
    <property type="entry name" value="NAD(P)-binding Rossmann-like Domain"/>
    <property type="match status" value="1"/>
</dbReference>
<dbReference type="SMART" id="SM00859">
    <property type="entry name" value="Semialdhyde_dh"/>
    <property type="match status" value="1"/>
</dbReference>
<dbReference type="STRING" id="29539.SAMN02745716_1812"/>
<evidence type="ECO:0000256" key="3">
    <source>
        <dbReference type="ARBA" id="ARBA00022857"/>
    </source>
</evidence>
<organism evidence="8 9">
    <name type="scientific">Thermoleophilum album</name>
    <dbReference type="NCBI Taxonomy" id="29539"/>
    <lineage>
        <taxon>Bacteria</taxon>
        <taxon>Bacillati</taxon>
        <taxon>Actinomycetota</taxon>
        <taxon>Thermoleophilia</taxon>
        <taxon>Thermoleophilales</taxon>
        <taxon>Thermoleophilaceae</taxon>
        <taxon>Thermoleophilum</taxon>
    </lineage>
</organism>
<evidence type="ECO:0000256" key="6">
    <source>
        <dbReference type="PROSITE-ProRule" id="PRU10010"/>
    </source>
</evidence>
<dbReference type="InterPro" id="IPR000534">
    <property type="entry name" value="Semialdehyde_DH_NAD-bd"/>
</dbReference>
<evidence type="ECO:0000259" key="7">
    <source>
        <dbReference type="SMART" id="SM00859"/>
    </source>
</evidence>
<dbReference type="HAMAP" id="MF_00150">
    <property type="entry name" value="ArgC_type1"/>
    <property type="match status" value="1"/>
</dbReference>
<evidence type="ECO:0000256" key="2">
    <source>
        <dbReference type="ARBA" id="ARBA00022605"/>
    </source>
</evidence>
<dbReference type="GO" id="GO:0003942">
    <property type="term" value="F:N-acetyl-gamma-glutamyl-phosphate reductase activity"/>
    <property type="evidence" value="ECO:0007669"/>
    <property type="project" value="UniProtKB-UniRule"/>
</dbReference>
<evidence type="ECO:0000313" key="8">
    <source>
        <dbReference type="EMBL" id="SEH15015.1"/>
    </source>
</evidence>
<protein>
    <recommendedName>
        <fullName evidence="5">N-acetyl-gamma-glutamyl-phosphate reductase</fullName>
        <shortName evidence="5">AGPR</shortName>
        <ecNumber evidence="5">1.2.1.38</ecNumber>
    </recommendedName>
    <alternativeName>
        <fullName evidence="5">N-acetyl-glutamate semialdehyde dehydrogenase</fullName>
        <shortName evidence="5">NAGSA dehydrogenase</shortName>
    </alternativeName>
</protein>
<keyword evidence="2 5" id="KW-0028">Amino-acid biosynthesis</keyword>
<dbReference type="CDD" id="cd23934">
    <property type="entry name" value="AGPR_1_C"/>
    <property type="match status" value="1"/>
</dbReference>
<accession>A0A1H6FZ83</accession>
<keyword evidence="9" id="KW-1185">Reference proteome</keyword>
<dbReference type="CDD" id="cd17895">
    <property type="entry name" value="AGPR_1_N"/>
    <property type="match status" value="1"/>
</dbReference>
<reference evidence="9" key="1">
    <citation type="submission" date="2016-10" db="EMBL/GenBank/DDBJ databases">
        <authorList>
            <person name="Varghese N."/>
            <person name="Submissions S."/>
        </authorList>
    </citation>
    <scope>NUCLEOTIDE SEQUENCE [LARGE SCALE GENOMIC DNA]</scope>
    <source>
        <strain evidence="9">ATCC 35263</strain>
    </source>
</reference>
<dbReference type="PANTHER" id="PTHR32338">
    <property type="entry name" value="N-ACETYL-GAMMA-GLUTAMYL-PHOSPHATE REDUCTASE, CHLOROPLASTIC-RELATED-RELATED"/>
    <property type="match status" value="1"/>
</dbReference>
<dbReference type="InterPro" id="IPR000706">
    <property type="entry name" value="AGPR_type-1"/>
</dbReference>
<dbReference type="GO" id="GO:0051287">
    <property type="term" value="F:NAD binding"/>
    <property type="evidence" value="ECO:0007669"/>
    <property type="project" value="InterPro"/>
</dbReference>
<dbReference type="SUPFAM" id="SSF51735">
    <property type="entry name" value="NAD(P)-binding Rossmann-fold domains"/>
    <property type="match status" value="1"/>
</dbReference>
<dbReference type="InterPro" id="IPR036291">
    <property type="entry name" value="NAD(P)-bd_dom_sf"/>
</dbReference>
<gene>
    <name evidence="5" type="primary">argC</name>
    <name evidence="8" type="ORF">SAMN02745716_1812</name>
</gene>
<dbReference type="InterPro" id="IPR050085">
    <property type="entry name" value="AGPR"/>
</dbReference>
<sequence>MAEPVRCAVVGASGFAGALCCAIVERHPTLELTVACARSDVGRRLDDLYPRYGVSAELVAFDPDGVAERADVALVALPHGASAAVVAALIERGLKVVDLSADFRLELDRYRRWYGEHPHPELIEEAVYGLPEVYREEIRGARLVAAPGCYPTATLLALWPLRERLRSVFVDAKSGVSGAGREPTAATHFVAVAENVKPYKVEGHRHSAELEEQLGPQLAITFVPHLVPVDQGLIASCYAELAEPISAEELSALYQRSYAAEPFVELARSAPGTRDVHETNRCRVYATTDAHGRVIAFGAIDNLWKGAAGQAVQCLNLMLGLPETSGLA</sequence>
<dbReference type="Gene3D" id="3.30.360.10">
    <property type="entry name" value="Dihydrodipicolinate Reductase, domain 2"/>
    <property type="match status" value="1"/>
</dbReference>
<dbReference type="Pfam" id="PF01118">
    <property type="entry name" value="Semialdhyde_dh"/>
    <property type="match status" value="1"/>
</dbReference>
<evidence type="ECO:0000313" key="9">
    <source>
        <dbReference type="Proteomes" id="UP000222056"/>
    </source>
</evidence>
<proteinExistence type="inferred from homology"/>
<dbReference type="GO" id="GO:0006526">
    <property type="term" value="P:L-arginine biosynthetic process"/>
    <property type="evidence" value="ECO:0007669"/>
    <property type="project" value="UniProtKB-UniRule"/>
</dbReference>
<evidence type="ECO:0000256" key="5">
    <source>
        <dbReference type="HAMAP-Rule" id="MF_00150"/>
    </source>
</evidence>
<comment type="catalytic activity">
    <reaction evidence="5">
        <text>N-acetyl-L-glutamate 5-semialdehyde + phosphate + NADP(+) = N-acetyl-L-glutamyl 5-phosphate + NADPH + H(+)</text>
        <dbReference type="Rhea" id="RHEA:21588"/>
        <dbReference type="ChEBI" id="CHEBI:15378"/>
        <dbReference type="ChEBI" id="CHEBI:29123"/>
        <dbReference type="ChEBI" id="CHEBI:43474"/>
        <dbReference type="ChEBI" id="CHEBI:57783"/>
        <dbReference type="ChEBI" id="CHEBI:57936"/>
        <dbReference type="ChEBI" id="CHEBI:58349"/>
        <dbReference type="EC" id="1.2.1.38"/>
    </reaction>
</comment>
<evidence type="ECO:0000256" key="1">
    <source>
        <dbReference type="ARBA" id="ARBA00022571"/>
    </source>
</evidence>
<feature type="domain" description="Semialdehyde dehydrogenase NAD-binding" evidence="7">
    <location>
        <begin position="6"/>
        <end position="141"/>
    </location>
</feature>